<evidence type="ECO:0000256" key="1">
    <source>
        <dbReference type="SAM" id="MobiDB-lite"/>
    </source>
</evidence>
<feature type="region of interest" description="Disordered" evidence="1">
    <location>
        <begin position="21"/>
        <end position="138"/>
    </location>
</feature>
<dbReference type="Pfam" id="PF04910">
    <property type="entry name" value="Tcf25"/>
    <property type="match status" value="1"/>
</dbReference>
<accession>A0A0V0R8B1</accession>
<feature type="compositionally biased region" description="Basic and acidic residues" evidence="1">
    <location>
        <begin position="58"/>
        <end position="73"/>
    </location>
</feature>
<gene>
    <name evidence="2" type="ORF">PPERSA_08742</name>
</gene>
<dbReference type="PANTHER" id="PTHR22684">
    <property type="entry name" value="NULP1-RELATED"/>
    <property type="match status" value="1"/>
</dbReference>
<reference evidence="2 3" key="1">
    <citation type="journal article" date="2015" name="Sci. Rep.">
        <title>Genome of the facultative scuticociliatosis pathogen Pseudocohnilembus persalinus provides insight into its virulence through horizontal gene transfer.</title>
        <authorList>
            <person name="Xiong J."/>
            <person name="Wang G."/>
            <person name="Cheng J."/>
            <person name="Tian M."/>
            <person name="Pan X."/>
            <person name="Warren A."/>
            <person name="Jiang C."/>
            <person name="Yuan D."/>
            <person name="Miao W."/>
        </authorList>
    </citation>
    <scope>NUCLEOTIDE SEQUENCE [LARGE SCALE GENOMIC DNA]</scope>
    <source>
        <strain evidence="2">36N120E</strain>
    </source>
</reference>
<dbReference type="PANTHER" id="PTHR22684:SF0">
    <property type="entry name" value="RIBOSOME QUALITY CONTROL COMPLEX SUBUNIT TCF25"/>
    <property type="match status" value="1"/>
</dbReference>
<dbReference type="InterPro" id="IPR006994">
    <property type="entry name" value="TCF25/Rqc1"/>
</dbReference>
<dbReference type="OMA" id="RAGRYDW"/>
<feature type="compositionally biased region" description="Acidic residues" evidence="1">
    <location>
        <begin position="696"/>
        <end position="720"/>
    </location>
</feature>
<keyword evidence="3" id="KW-1185">Reference proteome</keyword>
<protein>
    <submittedName>
        <fullName evidence="2">Uncharacterized protein</fullName>
    </submittedName>
</protein>
<feature type="region of interest" description="Disordered" evidence="1">
    <location>
        <begin position="695"/>
        <end position="720"/>
    </location>
</feature>
<dbReference type="EMBL" id="LDAU01000027">
    <property type="protein sequence ID" value="KRX10440.1"/>
    <property type="molecule type" value="Genomic_DNA"/>
</dbReference>
<dbReference type="AlphaFoldDB" id="A0A0V0R8B1"/>
<dbReference type="OrthoDB" id="205993at2759"/>
<dbReference type="InParanoid" id="A0A0V0R8B1"/>
<feature type="compositionally biased region" description="Basic residues" evidence="1">
    <location>
        <begin position="84"/>
        <end position="97"/>
    </location>
</feature>
<feature type="compositionally biased region" description="Polar residues" evidence="1">
    <location>
        <begin position="33"/>
        <end position="43"/>
    </location>
</feature>
<dbReference type="Proteomes" id="UP000054937">
    <property type="component" value="Unassembled WGS sequence"/>
</dbReference>
<organism evidence="2 3">
    <name type="scientific">Pseudocohnilembus persalinus</name>
    <name type="common">Ciliate</name>
    <dbReference type="NCBI Taxonomy" id="266149"/>
    <lineage>
        <taxon>Eukaryota</taxon>
        <taxon>Sar</taxon>
        <taxon>Alveolata</taxon>
        <taxon>Ciliophora</taxon>
        <taxon>Intramacronucleata</taxon>
        <taxon>Oligohymenophorea</taxon>
        <taxon>Scuticociliatia</taxon>
        <taxon>Philasterida</taxon>
        <taxon>Pseudocohnilembidae</taxon>
        <taxon>Pseudocohnilembus</taxon>
    </lineage>
</organism>
<evidence type="ECO:0000313" key="2">
    <source>
        <dbReference type="EMBL" id="KRX10440.1"/>
    </source>
</evidence>
<sequence>MKASKKIQKRLQEQQVLEELKKQQEEEGTEQQFFQPKKQTNFFTMDDNSDSEESQENDSEKEREEEEEKKRQQEEEEALQKQQQKSKKNKKKNKKKKQQENQEEEEDLEKMLQEMKEQNQKLKQQNQEEESKDNVSFQDQEEFKQEEFIYQQGNLTLYSPLQLVPSKFNYNKELQKYFKGAKLIENKQEDEIQDQRILKQMIPMSKKKYFKLIYDKKYYRPATERFKFEPKNEKNAYNQTQFIVQPTHKYEKLQETYQGLKNSMDPQNTFDFVQRNPDHVDALYDISEFFKLQGNFKESNHILSHILFIYEDSFGLLFRQIYEDTENKFCLLYHQNPYAKTFFKALLQFLHIVGKKGCFRSALEFNKFLLKLNPVEDPVGSLLCLDYYALSSKQFSYLNYFIENFAKSVFKSSKHSILYMPNMIYSLALSKFSDNSDHLLMDVDDLIEFKKEDFDNAIDFNNVDHLKSSHNTLILLAILLYPKLIVDISEMNEFNKKNVFSGKLKGLQKKKFQELLSHQFFLDNLENLPFYGFLKMEDETDVEGLKKIFEIYTERTKIVYKNDQVVLWLKAAIGFLLQEIEDREFAYDEFVAQLCEPAEKNILPFRLCKYRKLLKSNFSDKVDRLDLQNIEQDEMANFQNQMQQQQQDMQGNLNPLNTNQGFLRQFLESALPWVNLPQNQGQNQQQQEQNQNVIYQDDDVQIEDENDDGEWEEYNPEDFQ</sequence>
<name>A0A0V0R8B1_PSEPJ</name>
<feature type="compositionally biased region" description="Basic and acidic residues" evidence="1">
    <location>
        <begin position="109"/>
        <end position="120"/>
    </location>
</feature>
<comment type="caution">
    <text evidence="2">The sequence shown here is derived from an EMBL/GenBank/DDBJ whole genome shotgun (WGS) entry which is preliminary data.</text>
</comment>
<proteinExistence type="predicted"/>
<evidence type="ECO:0000313" key="3">
    <source>
        <dbReference type="Proteomes" id="UP000054937"/>
    </source>
</evidence>
<feature type="compositionally biased region" description="Acidic residues" evidence="1">
    <location>
        <begin position="47"/>
        <end position="57"/>
    </location>
</feature>
<dbReference type="GO" id="GO:1990112">
    <property type="term" value="C:RQC complex"/>
    <property type="evidence" value="ECO:0007669"/>
    <property type="project" value="TreeGrafter"/>
</dbReference>